<dbReference type="RefSeq" id="YP_010841296.1">
    <property type="nucleotide sequence ID" value="NC_079139.1"/>
</dbReference>
<proteinExistence type="predicted"/>
<reference evidence="1 2" key="1">
    <citation type="submission" date="2021-02" db="EMBL/GenBank/DDBJ databases">
        <title>Cotonvirus japonicus, which uses Golgi apparatus of host cells for its virion factory, phylogenetically links tailed tupanvirus and icosahedral mimivirus.</title>
        <authorList>
            <person name="Takahashi H."/>
            <person name="Fukaya S."/>
            <person name="Song C."/>
            <person name="Murata K."/>
            <person name="Takemura M."/>
        </authorList>
    </citation>
    <scope>NUCLEOTIDE SEQUENCE [LARGE SCALE GENOMIC DNA]</scope>
</reference>
<name>A0ABM7NR93_9VIRU</name>
<evidence type="ECO:0000313" key="1">
    <source>
        <dbReference type="EMBL" id="BCS82688.1"/>
    </source>
</evidence>
<organism evidence="1 2">
    <name type="scientific">Cotonvirus japonicus</name>
    <dbReference type="NCBI Taxonomy" id="2811091"/>
    <lineage>
        <taxon>Viruses</taxon>
        <taxon>Varidnaviria</taxon>
        <taxon>Bamfordvirae</taxon>
        <taxon>Nucleocytoviricota</taxon>
        <taxon>Megaviricetes</taxon>
        <taxon>Imitervirales</taxon>
        <taxon>Mimiviridae</taxon>
        <taxon>Megamimivirinae</taxon>
        <taxon>Cotonvirus</taxon>
        <taxon>Cotonvirus japonicum</taxon>
    </lineage>
</organism>
<accession>A0ABM7NR93</accession>
<dbReference type="GeneID" id="80557893"/>
<protein>
    <submittedName>
        <fullName evidence="1">ORFan</fullName>
    </submittedName>
</protein>
<dbReference type="Proteomes" id="UP001321479">
    <property type="component" value="Segment"/>
</dbReference>
<sequence>MISMCSIRISTMKKHGKLMTMMMKMITMMTNLMNFLFQRQNSQILMMNQTSSLISAQTDNTILFQRKNPRILSYRNLGNIGSQNLTDKRRVFNTFIQKN</sequence>
<keyword evidence="2" id="KW-1185">Reference proteome</keyword>
<dbReference type="EMBL" id="AP024483">
    <property type="protein sequence ID" value="BCS82688.1"/>
    <property type="molecule type" value="Genomic_DNA"/>
</dbReference>
<evidence type="ECO:0000313" key="2">
    <source>
        <dbReference type="Proteomes" id="UP001321479"/>
    </source>
</evidence>